<evidence type="ECO:0000313" key="3">
    <source>
        <dbReference type="EMBL" id="CZT10071.1"/>
    </source>
</evidence>
<keyword evidence="2" id="KW-0732">Signal</keyword>
<feature type="compositionally biased region" description="Low complexity" evidence="1">
    <location>
        <begin position="60"/>
        <end position="76"/>
    </location>
</feature>
<comment type="caution">
    <text evidence="3">The sequence shown here is derived from an EMBL/GenBank/DDBJ whole genome shotgun (WGS) entry which is preliminary data.</text>
</comment>
<evidence type="ECO:0000256" key="2">
    <source>
        <dbReference type="SAM" id="SignalP"/>
    </source>
</evidence>
<dbReference type="InParanoid" id="A0A1E1LHS6"/>
<feature type="signal peptide" evidence="2">
    <location>
        <begin position="1"/>
        <end position="21"/>
    </location>
</feature>
<evidence type="ECO:0000256" key="1">
    <source>
        <dbReference type="SAM" id="MobiDB-lite"/>
    </source>
</evidence>
<proteinExistence type="predicted"/>
<dbReference type="Proteomes" id="UP000178129">
    <property type="component" value="Unassembled WGS sequence"/>
</dbReference>
<gene>
    <name evidence="3" type="ORF">RCO7_03210</name>
</gene>
<feature type="chain" id="PRO_5009447182" evidence="2">
    <location>
        <begin position="22"/>
        <end position="138"/>
    </location>
</feature>
<evidence type="ECO:0000313" key="4">
    <source>
        <dbReference type="Proteomes" id="UP000178129"/>
    </source>
</evidence>
<keyword evidence="4" id="KW-1185">Reference proteome</keyword>
<accession>A0A1E1LHS6</accession>
<sequence length="138" mass="15050">MYTSTLLPLLLLLSSPTRIHAIPIPEPQPHPQPGIHTLESYLDFNRDVSISQIAANSLSQSLLQRKSQPQSQSQSQPESHKFPQLQLPPQPQIQPQPNVLSSFPGVGVRVLVGGGGSKMTTHEYIPGDAVPADFDARM</sequence>
<dbReference type="AlphaFoldDB" id="A0A1E1LHS6"/>
<organism evidence="3 4">
    <name type="scientific">Rhynchosporium graminicola</name>
    <dbReference type="NCBI Taxonomy" id="2792576"/>
    <lineage>
        <taxon>Eukaryota</taxon>
        <taxon>Fungi</taxon>
        <taxon>Dikarya</taxon>
        <taxon>Ascomycota</taxon>
        <taxon>Pezizomycotina</taxon>
        <taxon>Leotiomycetes</taxon>
        <taxon>Helotiales</taxon>
        <taxon>Ploettnerulaceae</taxon>
        <taxon>Rhynchosporium</taxon>
    </lineage>
</organism>
<feature type="region of interest" description="Disordered" evidence="1">
    <location>
        <begin position="60"/>
        <end position="99"/>
    </location>
</feature>
<protein>
    <submittedName>
        <fullName evidence="3">Uncharacterized protein</fullName>
    </submittedName>
</protein>
<name>A0A1E1LHS6_9HELO</name>
<reference evidence="4" key="1">
    <citation type="submission" date="2016-03" db="EMBL/GenBank/DDBJ databases">
        <authorList>
            <person name="Ploux O."/>
        </authorList>
    </citation>
    <scope>NUCLEOTIDE SEQUENCE [LARGE SCALE GENOMIC DNA]</scope>
    <source>
        <strain evidence="4">UK7</strain>
    </source>
</reference>
<dbReference type="EMBL" id="FJUW01000053">
    <property type="protein sequence ID" value="CZT10071.1"/>
    <property type="molecule type" value="Genomic_DNA"/>
</dbReference>